<dbReference type="EMBL" id="NBII01000003">
    <property type="protein sequence ID" value="PAV20875.1"/>
    <property type="molecule type" value="Genomic_DNA"/>
</dbReference>
<dbReference type="GO" id="GO:0005847">
    <property type="term" value="C:mRNA cleavage and polyadenylation specificity factor complex"/>
    <property type="evidence" value="ECO:0007669"/>
    <property type="project" value="InterPro"/>
</dbReference>
<dbReference type="SUPFAM" id="SSF56281">
    <property type="entry name" value="Metallo-hydrolase/oxidoreductase"/>
    <property type="match status" value="1"/>
</dbReference>
<dbReference type="GO" id="GO:0003723">
    <property type="term" value="F:RNA binding"/>
    <property type="evidence" value="ECO:0007669"/>
    <property type="project" value="UniProtKB-KW"/>
</dbReference>
<evidence type="ECO:0000313" key="8">
    <source>
        <dbReference type="Proteomes" id="UP000217199"/>
    </source>
</evidence>
<dbReference type="InterPro" id="IPR025069">
    <property type="entry name" value="Cpsf2_C"/>
</dbReference>
<dbReference type="InterPro" id="IPR036866">
    <property type="entry name" value="RibonucZ/Hydroxyglut_hydro"/>
</dbReference>
<dbReference type="InterPro" id="IPR022712">
    <property type="entry name" value="Beta_Casp"/>
</dbReference>
<dbReference type="InterPro" id="IPR035639">
    <property type="entry name" value="CPSF2_MBL"/>
</dbReference>
<evidence type="ECO:0000313" key="7">
    <source>
        <dbReference type="EMBL" id="PAV20875.1"/>
    </source>
</evidence>
<comment type="subcellular location">
    <subcellularLocation>
        <location evidence="1 4">Nucleus</location>
    </subcellularLocation>
</comment>
<dbReference type="InterPro" id="IPR027075">
    <property type="entry name" value="CPSF2"/>
</dbReference>
<dbReference type="AlphaFoldDB" id="A0A286UN36"/>
<sequence length="913" mass="102323">MITFTPLSGGAHLTNTVPLSYLLQVDDVRILLDCGSPDWCPESDYSEKGEGPSSGPKYSWEGYCKSLREYAPSVDLVLISHGDLQHSGLYAYAYTYWGLRAPTYTTLPVQAMARVAALEEVEDIRAQEEVDYKEEKAFSEEGEDMQVDSKISRKFIPSIESVREAFNAMNTLRYSQPTHLQGKCQGLTITAFNAGHTLGGTMWKIRSPSSGTILYAVNLNHLRERHLDGTVILKGDGSGGVYETLARPDLFITDTDRVNNISCRRKDRDAQLIDTVTSTLSSRHSVFMPCDASTRILELLVLLDQHWSFSKLKFPICLVSRTGREMLTFVRSMMEWLGGTISKEDVGEEAGNTTGNKRKRDDDNDDEALGAFALRFRHLEIFPTPEALLHTYSSKDPKLILAVPASLSHGASRLIFSEFACVPDNVVLLTTTGEEGTLARFLFNLWDEQQRDEDRWGKGKLGRNVMLDQRINMKLRTKVPLKGAELEEYLQKERVAKEKEAAEEAARARTQHLLEADEGDSESESEDDEDTVEQALDDDAMDIMEDGDELGTGQHKRRSRKDTDLGDWTFETEDGGVKQLLSYDIYLKGNVSKTNTFFKTEGVQQQRFRMFPYVERKRRVDSYGEVLDVGMWLRKSKIFEEEAESEEAKEAKKKKEAEEEAQKAPEEPPSKYISMELMLQLACRLLYVDMEGLNDGRAVKKIAAHVNPRKMILVHSTSEGSRSMIEACGAVRTLTKEIYAPQINEQVQIGQHTNSYSISLSEELLSSVKMSNFEDNEVGFVQGCIASLASSTIPILEPLSIHNIQAQETSITSSELMKPTRLGSRPATKLPQSTMIGELKLTALKARLTKMGVRTEFAGEGVLLCRNQEEDTLDSIVAVRKTAEGKVELEGTVTDVYYTVRKAIYELHALVAA</sequence>
<feature type="region of interest" description="Disordered" evidence="5">
    <location>
        <begin position="345"/>
        <end position="364"/>
    </location>
</feature>
<evidence type="ECO:0000256" key="1">
    <source>
        <dbReference type="ARBA" id="ARBA00004123"/>
    </source>
</evidence>
<dbReference type="FunCoup" id="A0A286UN36">
    <property type="interactions" value="799"/>
</dbReference>
<dbReference type="Proteomes" id="UP000217199">
    <property type="component" value="Unassembled WGS sequence"/>
</dbReference>
<dbReference type="InterPro" id="IPR001279">
    <property type="entry name" value="Metallo-B-lactamas"/>
</dbReference>
<feature type="compositionally biased region" description="Basic and acidic residues" evidence="5">
    <location>
        <begin position="646"/>
        <end position="669"/>
    </location>
</feature>
<dbReference type="STRING" id="2282107.A0A286UN36"/>
<name>A0A286UN36_9AGAM</name>
<keyword evidence="3 4" id="KW-0539">Nucleus</keyword>
<dbReference type="PANTHER" id="PTHR45922">
    <property type="entry name" value="CLEAVAGE AND POLYADENYLATION SPECIFICITY FACTOR SUBUNIT 2"/>
    <property type="match status" value="1"/>
</dbReference>
<dbReference type="PANTHER" id="PTHR45922:SF1">
    <property type="entry name" value="CLEAVAGE AND POLYADENYLATION SPECIFICITY FACTOR SUBUNIT 2"/>
    <property type="match status" value="1"/>
</dbReference>
<dbReference type="Pfam" id="PF16661">
    <property type="entry name" value="Lactamase_B_6"/>
    <property type="match status" value="1"/>
</dbReference>
<evidence type="ECO:0000256" key="2">
    <source>
        <dbReference type="ARBA" id="ARBA00022664"/>
    </source>
</evidence>
<gene>
    <name evidence="7" type="ORF">PNOK_0350200</name>
</gene>
<reference evidence="7 8" key="1">
    <citation type="journal article" date="2017" name="Mol. Ecol.">
        <title>Comparative and population genomic landscape of Phellinus noxius: A hypervariable fungus causing root rot in trees.</title>
        <authorList>
            <person name="Chung C.L."/>
            <person name="Lee T.J."/>
            <person name="Akiba M."/>
            <person name="Lee H.H."/>
            <person name="Kuo T.H."/>
            <person name="Liu D."/>
            <person name="Ke H.M."/>
            <person name="Yokoi T."/>
            <person name="Roa M.B."/>
            <person name="Lu M.J."/>
            <person name="Chang Y.Y."/>
            <person name="Ann P.J."/>
            <person name="Tsai J.N."/>
            <person name="Chen C.Y."/>
            <person name="Tzean S.S."/>
            <person name="Ota Y."/>
            <person name="Hattori T."/>
            <person name="Sahashi N."/>
            <person name="Liou R.F."/>
            <person name="Kikuchi T."/>
            <person name="Tsai I.J."/>
        </authorList>
    </citation>
    <scope>NUCLEOTIDE SEQUENCE [LARGE SCALE GENOMIC DNA]</scope>
    <source>
        <strain evidence="7 8">FFPRI411160</strain>
    </source>
</reference>
<keyword evidence="4" id="KW-0694">RNA-binding</keyword>
<feature type="compositionally biased region" description="Acidic residues" evidence="5">
    <location>
        <begin position="537"/>
        <end position="549"/>
    </location>
</feature>
<dbReference type="InParanoid" id="A0A286UN36"/>
<feature type="region of interest" description="Disordered" evidence="5">
    <location>
        <begin position="643"/>
        <end position="669"/>
    </location>
</feature>
<comment type="caution">
    <text evidence="7">The sequence shown here is derived from an EMBL/GenBank/DDBJ whole genome shotgun (WGS) entry which is preliminary data.</text>
</comment>
<accession>A0A286UN36</accession>
<dbReference type="GO" id="GO:0006398">
    <property type="term" value="P:mRNA 3'-end processing by stem-loop binding and cleavage"/>
    <property type="evidence" value="ECO:0007669"/>
    <property type="project" value="InterPro"/>
</dbReference>
<feature type="region of interest" description="Disordered" evidence="5">
    <location>
        <begin position="537"/>
        <end position="562"/>
    </location>
</feature>
<feature type="domain" description="Beta-Casp" evidence="6">
    <location>
        <begin position="296"/>
        <end position="442"/>
    </location>
</feature>
<comment type="similarity">
    <text evidence="4">Belongs to the metallo-beta-lactamase superfamily. RNA-metabolizing metallo-beta-lactamase-like family. CPSF2/YSH1 subfamily.</text>
</comment>
<dbReference type="SMART" id="SM01027">
    <property type="entry name" value="Beta-Casp"/>
    <property type="match status" value="1"/>
</dbReference>
<dbReference type="Gene3D" id="3.60.15.10">
    <property type="entry name" value="Ribonuclease Z/Hydroxyacylglutathione hydrolase-like"/>
    <property type="match status" value="1"/>
</dbReference>
<protein>
    <recommendedName>
        <fullName evidence="4">Cleavage and polyadenylation specificity factor subunit 2</fullName>
    </recommendedName>
    <alternativeName>
        <fullName evidence="4">Cleavage and polyadenylation specificity factor 100 kDa subunit</fullName>
    </alternativeName>
</protein>
<keyword evidence="2 4" id="KW-0507">mRNA processing</keyword>
<dbReference type="Pfam" id="PF10996">
    <property type="entry name" value="Beta-Casp"/>
    <property type="match status" value="1"/>
</dbReference>
<evidence type="ECO:0000256" key="3">
    <source>
        <dbReference type="ARBA" id="ARBA00023242"/>
    </source>
</evidence>
<evidence type="ECO:0000256" key="5">
    <source>
        <dbReference type="SAM" id="MobiDB-lite"/>
    </source>
</evidence>
<dbReference type="Pfam" id="PF13299">
    <property type="entry name" value="CPSF100_C"/>
    <property type="match status" value="1"/>
</dbReference>
<proteinExistence type="inferred from homology"/>
<dbReference type="OrthoDB" id="64353at2759"/>
<evidence type="ECO:0000256" key="4">
    <source>
        <dbReference type="RuleBase" id="RU365006"/>
    </source>
</evidence>
<keyword evidence="8" id="KW-1185">Reference proteome</keyword>
<evidence type="ECO:0000259" key="6">
    <source>
        <dbReference type="SMART" id="SM01027"/>
    </source>
</evidence>
<dbReference type="CDD" id="cd16293">
    <property type="entry name" value="CPSF2-like_MBL-fold"/>
    <property type="match status" value="1"/>
</dbReference>
<organism evidence="7 8">
    <name type="scientific">Pyrrhoderma noxium</name>
    <dbReference type="NCBI Taxonomy" id="2282107"/>
    <lineage>
        <taxon>Eukaryota</taxon>
        <taxon>Fungi</taxon>
        <taxon>Dikarya</taxon>
        <taxon>Basidiomycota</taxon>
        <taxon>Agaricomycotina</taxon>
        <taxon>Agaricomycetes</taxon>
        <taxon>Hymenochaetales</taxon>
        <taxon>Hymenochaetaceae</taxon>
        <taxon>Pyrrhoderma</taxon>
    </lineage>
</organism>